<accession>A0A8S9PSX7</accession>
<dbReference type="AlphaFoldDB" id="A0A8S9PSX7"/>
<feature type="compositionally biased region" description="Basic and acidic residues" evidence="1">
    <location>
        <begin position="158"/>
        <end position="169"/>
    </location>
</feature>
<name>A0A8S9PSX7_BRACR</name>
<sequence length="169" mass="19385">MSYRRFGRARSLRSDRTPARARSLRSDRAEWTFGRYVATELWLELGRYLECSRRCCLPPPDLDSLPFFPYSLRNQASWHTCLHQCLRHFVWPKLLLVQAQVGLLPDGPPDENACPSSVSSRPKLSLARPWVLECRVGWGRRTLVRSVWSSGRGSSRCSNRDAHGTARSV</sequence>
<evidence type="ECO:0000256" key="1">
    <source>
        <dbReference type="SAM" id="MobiDB-lite"/>
    </source>
</evidence>
<dbReference type="EMBL" id="QGKX02001347">
    <property type="protein sequence ID" value="KAF3524398.1"/>
    <property type="molecule type" value="Genomic_DNA"/>
</dbReference>
<proteinExistence type="predicted"/>
<protein>
    <submittedName>
        <fullName evidence="2">Uncharacterized protein</fullName>
    </submittedName>
</protein>
<organism evidence="2 3">
    <name type="scientific">Brassica cretica</name>
    <name type="common">Mustard</name>
    <dbReference type="NCBI Taxonomy" id="69181"/>
    <lineage>
        <taxon>Eukaryota</taxon>
        <taxon>Viridiplantae</taxon>
        <taxon>Streptophyta</taxon>
        <taxon>Embryophyta</taxon>
        <taxon>Tracheophyta</taxon>
        <taxon>Spermatophyta</taxon>
        <taxon>Magnoliopsida</taxon>
        <taxon>eudicotyledons</taxon>
        <taxon>Gunneridae</taxon>
        <taxon>Pentapetalae</taxon>
        <taxon>rosids</taxon>
        <taxon>malvids</taxon>
        <taxon>Brassicales</taxon>
        <taxon>Brassicaceae</taxon>
        <taxon>Brassiceae</taxon>
        <taxon>Brassica</taxon>
    </lineage>
</organism>
<evidence type="ECO:0000313" key="2">
    <source>
        <dbReference type="EMBL" id="KAF3524398.1"/>
    </source>
</evidence>
<evidence type="ECO:0000313" key="3">
    <source>
        <dbReference type="Proteomes" id="UP000712600"/>
    </source>
</evidence>
<comment type="caution">
    <text evidence="2">The sequence shown here is derived from an EMBL/GenBank/DDBJ whole genome shotgun (WGS) entry which is preliminary data.</text>
</comment>
<dbReference type="Proteomes" id="UP000712600">
    <property type="component" value="Unassembled WGS sequence"/>
</dbReference>
<gene>
    <name evidence="2" type="ORF">F2Q69_00048736</name>
</gene>
<reference evidence="2" key="1">
    <citation type="submission" date="2019-12" db="EMBL/GenBank/DDBJ databases">
        <title>Genome sequencing and annotation of Brassica cretica.</title>
        <authorList>
            <person name="Studholme D.J."/>
            <person name="Sarris P."/>
        </authorList>
    </citation>
    <scope>NUCLEOTIDE SEQUENCE</scope>
    <source>
        <strain evidence="2">PFS-109/04</strain>
        <tissue evidence="2">Leaf</tissue>
    </source>
</reference>
<feature type="region of interest" description="Disordered" evidence="1">
    <location>
        <begin position="150"/>
        <end position="169"/>
    </location>
</feature>